<organism evidence="2 3">
    <name type="scientific">Paralvinella palmiformis</name>
    <dbReference type="NCBI Taxonomy" id="53620"/>
    <lineage>
        <taxon>Eukaryota</taxon>
        <taxon>Metazoa</taxon>
        <taxon>Spiralia</taxon>
        <taxon>Lophotrochozoa</taxon>
        <taxon>Annelida</taxon>
        <taxon>Polychaeta</taxon>
        <taxon>Sedentaria</taxon>
        <taxon>Canalipalpata</taxon>
        <taxon>Terebellida</taxon>
        <taxon>Terebelliformia</taxon>
        <taxon>Alvinellidae</taxon>
        <taxon>Paralvinella</taxon>
    </lineage>
</organism>
<dbReference type="InterPro" id="IPR052514">
    <property type="entry name" value="SAM-dependent_MTase"/>
</dbReference>
<evidence type="ECO:0008006" key="4">
    <source>
        <dbReference type="Google" id="ProtNLM"/>
    </source>
</evidence>
<keyword evidence="1" id="KW-1133">Transmembrane helix</keyword>
<dbReference type="EMBL" id="JAODUP010000001">
    <property type="protein sequence ID" value="KAK2170702.1"/>
    <property type="molecule type" value="Genomic_DNA"/>
</dbReference>
<dbReference type="Proteomes" id="UP001208570">
    <property type="component" value="Unassembled WGS sequence"/>
</dbReference>
<dbReference type="InterPro" id="IPR029063">
    <property type="entry name" value="SAM-dependent_MTases_sf"/>
</dbReference>
<dbReference type="Gene3D" id="3.40.50.150">
    <property type="entry name" value="Vaccinia Virus protein VP39"/>
    <property type="match status" value="1"/>
</dbReference>
<reference evidence="2" key="1">
    <citation type="journal article" date="2023" name="Mol. Biol. Evol.">
        <title>Third-Generation Sequencing Reveals the Adaptive Role of the Epigenome in Three Deep-Sea Polychaetes.</title>
        <authorList>
            <person name="Perez M."/>
            <person name="Aroh O."/>
            <person name="Sun Y."/>
            <person name="Lan Y."/>
            <person name="Juniper S.K."/>
            <person name="Young C.R."/>
            <person name="Angers B."/>
            <person name="Qian P.Y."/>
        </authorList>
    </citation>
    <scope>NUCLEOTIDE SEQUENCE</scope>
    <source>
        <strain evidence="2">P08H-3</strain>
    </source>
</reference>
<dbReference type="PANTHER" id="PTHR34203:SF15">
    <property type="entry name" value="SLL1173 PROTEIN"/>
    <property type="match status" value="1"/>
</dbReference>
<keyword evidence="1" id="KW-0812">Transmembrane</keyword>
<evidence type="ECO:0000313" key="3">
    <source>
        <dbReference type="Proteomes" id="UP001208570"/>
    </source>
</evidence>
<dbReference type="AlphaFoldDB" id="A0AAD9KGI5"/>
<evidence type="ECO:0000256" key="1">
    <source>
        <dbReference type="SAM" id="Phobius"/>
    </source>
</evidence>
<comment type="caution">
    <text evidence="2">The sequence shown here is derived from an EMBL/GenBank/DDBJ whole genome shotgun (WGS) entry which is preliminary data.</text>
</comment>
<name>A0AAD9KGI5_9ANNE</name>
<proteinExistence type="predicted"/>
<keyword evidence="3" id="KW-1185">Reference proteome</keyword>
<protein>
    <recommendedName>
        <fullName evidence="4">Methyltransferase FkbM domain-containing protein</fullName>
    </recommendedName>
</protein>
<dbReference type="SUPFAM" id="SSF53335">
    <property type="entry name" value="S-adenosyl-L-methionine-dependent methyltransferases"/>
    <property type="match status" value="1"/>
</dbReference>
<dbReference type="InterPro" id="IPR006342">
    <property type="entry name" value="FkbM_mtfrase"/>
</dbReference>
<evidence type="ECO:0000313" key="2">
    <source>
        <dbReference type="EMBL" id="KAK2170702.1"/>
    </source>
</evidence>
<keyword evidence="1" id="KW-0472">Membrane</keyword>
<dbReference type="NCBIfam" id="TIGR01444">
    <property type="entry name" value="fkbM_fam"/>
    <property type="match status" value="1"/>
</dbReference>
<gene>
    <name evidence="2" type="ORF">LSH36_1g18013</name>
</gene>
<sequence length="397" mass="46369">MRIVKREKESRFTFTMRGSLLCYRLPGVCCMIVIGGLAYLSAHLFYRNAVIKQESVKLYVELDRCAWEYSHAMSVKDEEIKLATEKYSTHWEQFSTWLRRRKDRKKIHRNAAFESQQIPNCQNCRLYDRSGEDGVAYDCPVLRINPETQICIYRDEEDSQVSGSIRQMGIWQENRVRDFQRWLERDSNLGFIDVGCYIGVYSLAAAAMGRSVLALDPSLENVKRLDRSLKLAQFDAAVTVLNNAVSDVRGRAEVIIHNFNRMATEVRQLNDSSAKGSDILSGEVTDTILLNDLSAIWQFKKALLRVDLNGFEHRAFSNADILFQNAFIPVVLMEWEAMKGFYWLPMTSRNRMLVESMIKFFLEMDYTPVSWDRRVLYVYIWDTWPSDILWVHKTFQF</sequence>
<accession>A0AAD9KGI5</accession>
<dbReference type="PANTHER" id="PTHR34203">
    <property type="entry name" value="METHYLTRANSFERASE, FKBM FAMILY PROTEIN"/>
    <property type="match status" value="1"/>
</dbReference>
<feature type="transmembrane region" description="Helical" evidence="1">
    <location>
        <begin position="21"/>
        <end position="46"/>
    </location>
</feature>